<feature type="chain" id="PRO_5042285668" evidence="1">
    <location>
        <begin position="20"/>
        <end position="1029"/>
    </location>
</feature>
<protein>
    <submittedName>
        <fullName evidence="3">VWA domain-containing protein</fullName>
    </submittedName>
</protein>
<proteinExistence type="predicted"/>
<dbReference type="InterPro" id="IPR036465">
    <property type="entry name" value="vWFA_dom_sf"/>
</dbReference>
<feature type="non-terminal residue" evidence="3">
    <location>
        <position position="1029"/>
    </location>
</feature>
<dbReference type="InterPro" id="IPR002035">
    <property type="entry name" value="VWF_A"/>
</dbReference>
<sequence length="1029" mass="109758">MSRLFIAFALILSTLSAAAQERPRTILVLDGSGSMWGQIDGVNKIVIAREVIGGLLQDFPPDQELGLTVYGHRRKGDCNDIETVIAPGLGTTGAIAQAVNAINPKGKTPLSASVMAAAEALRYGEEKATVILVSDGIETCNVDPCEVGRTLEATGVDFTAHVVGFDVQNDPQALAQLQCLAEETGGIFRTAANASELTEALQAVSEPPAPEPADTQLAAVEGIGGPQITEGLSWTVTNALGVPILSGVADAAPVLPLDPGDYKAIVRRETDGARAELGFTVAGADQRVVLVLPELVQEVSVGFGATEGIGGPAITEGLSWTVSDATGRPVLSGSTDARPSLMLEPGTYTAAVTRAEDGATAEQRFTVAEEARRVVLVLPEIERPQDVDFVARAGGQTIGDGLAWTVTAGDGATVLQENAASPSARLMPGSYTATVTRGSDGATARRRFSVEDSAQTVVLTLPELPPDPVDVRVFATDGRHGPRIDEPLIWDLDGPDGAILTAEQTPSLDLDLSEGAYTVSVMRPADEAFAEQRFGVGSVDKTVTLELPEFRPLASVTAPDTAVAGDTIQVDWTGPDAHDDYIRVTRPGETDAINYTRTREGTPLRLRMPPEPGQYEISYILRDGRKILATETIEVTPVEATLSVSGDLIAGNTVQIDWTGPDYHDDYISVVETGGTDAINYTRTRSGSPLDLKLPPRPGTYDILYVMRQDRTVLARMTIEVAEVTATLSAPATAATGATVQVDWTGPDYHDDYISVVEPGGTDSINYTRTRSGAPLDLKMPAEPGTYEIVYIMRQDRRQLARRTIEVTDVTATLEVPATATAGETIQVDWTGPDYHDDYISVVEPGGSDAINYTRTRSGSPLDLKLPAEPGSYDIIYVMRQDRTELARVSIEVSEVTATLDAPARATAGETIQVDWTGPDYHDDYISVVEPGGSDAINYTRTRSGSPLDLKLPSEPGSYDIIYVMRQDRTELARISIEVSEIGATLSAPAQATAGETIQVDWTGPDYHDDYIMVTEPGGTDSINYTRTR</sequence>
<reference evidence="3" key="1">
    <citation type="submission" date="2023-03" db="EMBL/GenBank/DDBJ databases">
        <title>Multiphase analysis and comparison of six strains from genera Psychromarinibacter, Lutimaribacter, and Maritimibacter, including a novel species: Psychromarinibacter sediminicola sp. nov.</title>
        <authorList>
            <person name="Wang Y.-H."/>
            <person name="Ye M.-Q."/>
            <person name="Du Z.-J."/>
        </authorList>
    </citation>
    <scope>NUCLEOTIDE SEQUENCE</scope>
    <source>
        <strain evidence="3">C21-152</strain>
    </source>
</reference>
<accession>A0AAE3NWL7</accession>
<dbReference type="Pfam" id="PF13519">
    <property type="entry name" value="VWA_2"/>
    <property type="match status" value="1"/>
</dbReference>
<dbReference type="Proteomes" id="UP001220964">
    <property type="component" value="Unassembled WGS sequence"/>
</dbReference>
<name>A0AAE3NWL7_9RHOB</name>
<dbReference type="AlphaFoldDB" id="A0AAE3NWL7"/>
<dbReference type="EMBL" id="JARGYC010000095">
    <property type="protein sequence ID" value="MDF0603446.1"/>
    <property type="molecule type" value="Genomic_DNA"/>
</dbReference>
<evidence type="ECO:0000313" key="4">
    <source>
        <dbReference type="Proteomes" id="UP001220964"/>
    </source>
</evidence>
<evidence type="ECO:0000256" key="1">
    <source>
        <dbReference type="SAM" id="SignalP"/>
    </source>
</evidence>
<keyword evidence="4" id="KW-1185">Reference proteome</keyword>
<keyword evidence="1" id="KW-0732">Signal</keyword>
<evidence type="ECO:0000259" key="2">
    <source>
        <dbReference type="PROSITE" id="PS50234"/>
    </source>
</evidence>
<dbReference type="SMART" id="SM00327">
    <property type="entry name" value="VWA"/>
    <property type="match status" value="1"/>
</dbReference>
<organism evidence="3 4">
    <name type="scientific">Psychromarinibacter sediminicola</name>
    <dbReference type="NCBI Taxonomy" id="3033385"/>
    <lineage>
        <taxon>Bacteria</taxon>
        <taxon>Pseudomonadati</taxon>
        <taxon>Pseudomonadota</taxon>
        <taxon>Alphaproteobacteria</taxon>
        <taxon>Rhodobacterales</taxon>
        <taxon>Paracoccaceae</taxon>
        <taxon>Psychromarinibacter</taxon>
    </lineage>
</organism>
<feature type="domain" description="VWFA" evidence="2">
    <location>
        <begin position="24"/>
        <end position="204"/>
    </location>
</feature>
<dbReference type="RefSeq" id="WP_275569566.1">
    <property type="nucleotide sequence ID" value="NZ_JARGYC010000095.1"/>
</dbReference>
<dbReference type="SUPFAM" id="SSF53300">
    <property type="entry name" value="vWA-like"/>
    <property type="match status" value="1"/>
</dbReference>
<dbReference type="PROSITE" id="PS50234">
    <property type="entry name" value="VWFA"/>
    <property type="match status" value="1"/>
</dbReference>
<dbReference type="Gene3D" id="3.40.50.410">
    <property type="entry name" value="von Willebrand factor, type A domain"/>
    <property type="match status" value="1"/>
</dbReference>
<comment type="caution">
    <text evidence="3">The sequence shown here is derived from an EMBL/GenBank/DDBJ whole genome shotgun (WGS) entry which is preliminary data.</text>
</comment>
<evidence type="ECO:0000313" key="3">
    <source>
        <dbReference type="EMBL" id="MDF0603446.1"/>
    </source>
</evidence>
<gene>
    <name evidence="3" type="ORF">P1J78_22190</name>
</gene>
<feature type="signal peptide" evidence="1">
    <location>
        <begin position="1"/>
        <end position="19"/>
    </location>
</feature>